<sequence>MNWVDWTIIGIIAISAVLSLRRGFVKEAISLASWVAAFIVGRLFSDVLADIIAGYLDVPPSVHLLIAFSVLFIATLIVGNLLASLIGGLVHATGLSATDRILGIGFGVLRGGLVVVIMIVLLKMTPAIQDPWWNDSVLIPHFLVMETWSRDMAQDIGQAIWNIGR</sequence>
<evidence type="ECO:0000256" key="4">
    <source>
        <dbReference type="ARBA" id="ARBA00023136"/>
    </source>
</evidence>
<feature type="transmembrane region" description="Helical" evidence="5">
    <location>
        <begin position="6"/>
        <end position="24"/>
    </location>
</feature>
<keyword evidence="4 5" id="KW-0472">Membrane</keyword>
<evidence type="ECO:0000256" key="5">
    <source>
        <dbReference type="SAM" id="Phobius"/>
    </source>
</evidence>
<accession>A0A364NIW9</accession>
<gene>
    <name evidence="6" type="ORF">DN062_14985</name>
</gene>
<dbReference type="PANTHER" id="PTHR36926">
    <property type="entry name" value="COLICIN V PRODUCTION PROTEIN"/>
    <property type="match status" value="1"/>
</dbReference>
<proteinExistence type="predicted"/>
<dbReference type="InterPro" id="IPR003825">
    <property type="entry name" value="Colicin-V_CvpA"/>
</dbReference>
<name>A0A364NIW9_9GAMM</name>
<evidence type="ECO:0000256" key="3">
    <source>
        <dbReference type="ARBA" id="ARBA00022989"/>
    </source>
</evidence>
<protein>
    <submittedName>
        <fullName evidence="6">CvpA family protein</fullName>
    </submittedName>
</protein>
<evidence type="ECO:0000256" key="1">
    <source>
        <dbReference type="ARBA" id="ARBA00004141"/>
    </source>
</evidence>
<comment type="subcellular location">
    <subcellularLocation>
        <location evidence="1">Membrane</location>
        <topology evidence="1">Multi-pass membrane protein</topology>
    </subcellularLocation>
</comment>
<evidence type="ECO:0000256" key="2">
    <source>
        <dbReference type="ARBA" id="ARBA00022692"/>
    </source>
</evidence>
<feature type="transmembrane region" description="Helical" evidence="5">
    <location>
        <begin position="62"/>
        <end position="89"/>
    </location>
</feature>
<dbReference type="Proteomes" id="UP000250744">
    <property type="component" value="Unassembled WGS sequence"/>
</dbReference>
<keyword evidence="7" id="KW-1185">Reference proteome</keyword>
<reference evidence="6 7" key="1">
    <citation type="submission" date="2018-06" db="EMBL/GenBank/DDBJ databases">
        <title>Nitrincola tibetense sp. nov., isolated from Lake XuguoCo on Tibetan Plateau.</title>
        <authorList>
            <person name="Xing P."/>
        </authorList>
    </citation>
    <scope>NUCLEOTIDE SEQUENCE [LARGE SCALE GENOMIC DNA]</scope>
    <source>
        <strain evidence="7">xg18</strain>
    </source>
</reference>
<dbReference type="GO" id="GO:0009403">
    <property type="term" value="P:toxin biosynthetic process"/>
    <property type="evidence" value="ECO:0007669"/>
    <property type="project" value="InterPro"/>
</dbReference>
<dbReference type="Pfam" id="PF02674">
    <property type="entry name" value="Colicin_V"/>
    <property type="match status" value="1"/>
</dbReference>
<feature type="transmembrane region" description="Helical" evidence="5">
    <location>
        <begin position="101"/>
        <end position="122"/>
    </location>
</feature>
<feature type="transmembrane region" description="Helical" evidence="5">
    <location>
        <begin position="31"/>
        <end position="56"/>
    </location>
</feature>
<evidence type="ECO:0000313" key="7">
    <source>
        <dbReference type="Proteomes" id="UP000250744"/>
    </source>
</evidence>
<keyword evidence="3 5" id="KW-1133">Transmembrane helix</keyword>
<dbReference type="OrthoDB" id="9810601at2"/>
<comment type="caution">
    <text evidence="6">The sequence shown here is derived from an EMBL/GenBank/DDBJ whole genome shotgun (WGS) entry which is preliminary data.</text>
</comment>
<dbReference type="InterPro" id="IPR052719">
    <property type="entry name" value="CvpA-like"/>
</dbReference>
<dbReference type="GO" id="GO:0016020">
    <property type="term" value="C:membrane"/>
    <property type="evidence" value="ECO:0007669"/>
    <property type="project" value="UniProtKB-SubCell"/>
</dbReference>
<dbReference type="AlphaFoldDB" id="A0A364NIW9"/>
<evidence type="ECO:0000313" key="6">
    <source>
        <dbReference type="EMBL" id="RAU17012.1"/>
    </source>
</evidence>
<keyword evidence="2 5" id="KW-0812">Transmembrane</keyword>
<dbReference type="PANTHER" id="PTHR36926:SF1">
    <property type="entry name" value="COLICIN V PRODUCTION PROTEIN"/>
    <property type="match status" value="1"/>
</dbReference>
<organism evidence="6 7">
    <name type="scientific">Nitrincola tibetensis</name>
    <dbReference type="NCBI Taxonomy" id="2219697"/>
    <lineage>
        <taxon>Bacteria</taxon>
        <taxon>Pseudomonadati</taxon>
        <taxon>Pseudomonadota</taxon>
        <taxon>Gammaproteobacteria</taxon>
        <taxon>Oceanospirillales</taxon>
        <taxon>Oceanospirillaceae</taxon>
        <taxon>Nitrincola</taxon>
    </lineage>
</organism>
<dbReference type="EMBL" id="QKRX01000013">
    <property type="protein sequence ID" value="RAU17012.1"/>
    <property type="molecule type" value="Genomic_DNA"/>
</dbReference>
<dbReference type="RefSeq" id="WP_112160116.1">
    <property type="nucleotide sequence ID" value="NZ_QKRX01000013.1"/>
</dbReference>